<dbReference type="GO" id="GO:0005524">
    <property type="term" value="F:ATP binding"/>
    <property type="evidence" value="ECO:0007669"/>
    <property type="project" value="UniProtKB-UniRule"/>
</dbReference>
<evidence type="ECO:0000256" key="10">
    <source>
        <dbReference type="ARBA" id="ARBA00022840"/>
    </source>
</evidence>
<sequence>MSSFTIKVPASTANIGPCFDSAGGALNLYLTLQVSEADNWEFEQRSPLLPADTHYEDNFIYKIAKQTAERHDKQLPACKVIVTSEIPLARGLGSSASAIVAGIELANQACKLSLSPKEKLQYGTEIEGHPDNIAPALLGGIVFSVITSANEIDWIRLADFNLDVIVYIPNFELKTEEARNVLPANYSREQATSASSIGNVMIASLLTGDYVLAGKMMEKDLFHEPFRANLIPNFGRIKKEAKLSGVYGTVISGAGPTMISFAPNGEGQAIAEHMETAFGDYQVKTLEIDRDGLQVIK</sequence>
<dbReference type="AlphaFoldDB" id="A0A265N5U5"/>
<keyword evidence="9 13" id="KW-0418">Kinase</keyword>
<evidence type="ECO:0000256" key="5">
    <source>
        <dbReference type="ARBA" id="ARBA00022605"/>
    </source>
</evidence>
<dbReference type="Pfam" id="PF00288">
    <property type="entry name" value="GHMP_kinases_N"/>
    <property type="match status" value="1"/>
</dbReference>
<evidence type="ECO:0000256" key="1">
    <source>
        <dbReference type="ARBA" id="ARBA00005015"/>
    </source>
</evidence>
<evidence type="ECO:0000259" key="15">
    <source>
        <dbReference type="Pfam" id="PF08544"/>
    </source>
</evidence>
<dbReference type="SUPFAM" id="SSF55060">
    <property type="entry name" value="GHMP Kinase, C-terminal domain"/>
    <property type="match status" value="1"/>
</dbReference>
<evidence type="ECO:0000256" key="6">
    <source>
        <dbReference type="ARBA" id="ARBA00022679"/>
    </source>
</evidence>
<comment type="subcellular location">
    <subcellularLocation>
        <location evidence="13">Cytoplasm</location>
    </subcellularLocation>
</comment>
<accession>A0A265N5U5</accession>
<dbReference type="SUPFAM" id="SSF54211">
    <property type="entry name" value="Ribosomal protein S5 domain 2-like"/>
    <property type="match status" value="1"/>
</dbReference>
<dbReference type="InterPro" id="IPR014721">
    <property type="entry name" value="Ribsml_uS5_D2-typ_fold_subgr"/>
</dbReference>
<feature type="domain" description="GHMP kinase C-terminal" evidence="15">
    <location>
        <begin position="201"/>
        <end position="277"/>
    </location>
</feature>
<comment type="catalytic activity">
    <reaction evidence="11 13">
        <text>L-homoserine + ATP = O-phospho-L-homoserine + ADP + H(+)</text>
        <dbReference type="Rhea" id="RHEA:13985"/>
        <dbReference type="ChEBI" id="CHEBI:15378"/>
        <dbReference type="ChEBI" id="CHEBI:30616"/>
        <dbReference type="ChEBI" id="CHEBI:57476"/>
        <dbReference type="ChEBI" id="CHEBI:57590"/>
        <dbReference type="ChEBI" id="CHEBI:456216"/>
        <dbReference type="EC" id="2.7.1.39"/>
    </reaction>
</comment>
<keyword evidence="7 13" id="KW-0791">Threonine biosynthesis</keyword>
<dbReference type="InterPro" id="IPR013750">
    <property type="entry name" value="GHMP_kinase_C_dom"/>
</dbReference>
<dbReference type="Proteomes" id="UP000216498">
    <property type="component" value="Unassembled WGS sequence"/>
</dbReference>
<evidence type="ECO:0000256" key="12">
    <source>
        <dbReference type="ARBA" id="ARBA00049954"/>
    </source>
</evidence>
<dbReference type="GO" id="GO:0005737">
    <property type="term" value="C:cytoplasm"/>
    <property type="evidence" value="ECO:0007669"/>
    <property type="project" value="UniProtKB-SubCell"/>
</dbReference>
<keyword evidence="10 13" id="KW-0067">ATP-binding</keyword>
<dbReference type="Gene3D" id="3.30.230.10">
    <property type="match status" value="1"/>
</dbReference>
<keyword evidence="6 13" id="KW-0808">Transferase</keyword>
<dbReference type="NCBIfam" id="TIGR00191">
    <property type="entry name" value="thrB"/>
    <property type="match status" value="1"/>
</dbReference>
<evidence type="ECO:0000256" key="3">
    <source>
        <dbReference type="ARBA" id="ARBA00012078"/>
    </source>
</evidence>
<evidence type="ECO:0000256" key="4">
    <source>
        <dbReference type="ARBA" id="ARBA00017858"/>
    </source>
</evidence>
<comment type="caution">
    <text evidence="16">The sequence shown here is derived from an EMBL/GenBank/DDBJ whole genome shotgun (WGS) entry which is preliminary data.</text>
</comment>
<keyword evidence="8 13" id="KW-0547">Nucleotide-binding</keyword>
<proteinExistence type="inferred from homology"/>
<keyword evidence="17" id="KW-1185">Reference proteome</keyword>
<organism evidence="16 17">
    <name type="scientific">Virgibacillus indicus</name>
    <dbReference type="NCBI Taxonomy" id="2024554"/>
    <lineage>
        <taxon>Bacteria</taxon>
        <taxon>Bacillati</taxon>
        <taxon>Bacillota</taxon>
        <taxon>Bacilli</taxon>
        <taxon>Bacillales</taxon>
        <taxon>Bacillaceae</taxon>
        <taxon>Virgibacillus</taxon>
    </lineage>
</organism>
<evidence type="ECO:0000256" key="2">
    <source>
        <dbReference type="ARBA" id="ARBA00007370"/>
    </source>
</evidence>
<evidence type="ECO:0000259" key="14">
    <source>
        <dbReference type="Pfam" id="PF00288"/>
    </source>
</evidence>
<dbReference type="PANTHER" id="PTHR20861">
    <property type="entry name" value="HOMOSERINE/4-DIPHOSPHOCYTIDYL-2-C-METHYL-D-ERYTHRITOL KINASE"/>
    <property type="match status" value="1"/>
</dbReference>
<comment type="similarity">
    <text evidence="2 13">Belongs to the GHMP kinase family. Homoserine kinase subfamily.</text>
</comment>
<dbReference type="OrthoDB" id="9769912at2"/>
<comment type="function">
    <text evidence="12 13">Catalyzes the ATP-dependent phosphorylation of L-homoserine to L-homoserine phosphate.</text>
</comment>
<dbReference type="RefSeq" id="WP_094886965.1">
    <property type="nucleotide sequence ID" value="NZ_NPMS01000010.1"/>
</dbReference>
<evidence type="ECO:0000256" key="7">
    <source>
        <dbReference type="ARBA" id="ARBA00022697"/>
    </source>
</evidence>
<evidence type="ECO:0000256" key="11">
    <source>
        <dbReference type="ARBA" id="ARBA00049375"/>
    </source>
</evidence>
<dbReference type="InterPro" id="IPR020568">
    <property type="entry name" value="Ribosomal_Su5_D2-typ_SF"/>
</dbReference>
<keyword evidence="5 13" id="KW-0028">Amino-acid biosynthesis</keyword>
<evidence type="ECO:0000256" key="9">
    <source>
        <dbReference type="ARBA" id="ARBA00022777"/>
    </source>
</evidence>
<dbReference type="EMBL" id="NPMS01000010">
    <property type="protein sequence ID" value="OZU87392.1"/>
    <property type="molecule type" value="Genomic_DNA"/>
</dbReference>
<dbReference type="InterPro" id="IPR000870">
    <property type="entry name" value="Homoserine_kinase"/>
</dbReference>
<protein>
    <recommendedName>
        <fullName evidence="4 13">Homoserine kinase</fullName>
        <shortName evidence="13">HK</shortName>
        <shortName evidence="13">HSK</shortName>
        <ecNumber evidence="3 13">2.7.1.39</ecNumber>
    </recommendedName>
</protein>
<dbReference type="PRINTS" id="PR00958">
    <property type="entry name" value="HOMSERKINASE"/>
</dbReference>
<dbReference type="EC" id="2.7.1.39" evidence="3 13"/>
<dbReference type="InterPro" id="IPR036554">
    <property type="entry name" value="GHMP_kinase_C_sf"/>
</dbReference>
<evidence type="ECO:0000256" key="8">
    <source>
        <dbReference type="ARBA" id="ARBA00022741"/>
    </source>
</evidence>
<feature type="domain" description="GHMP kinase N-terminal" evidence="14">
    <location>
        <begin position="58"/>
        <end position="140"/>
    </location>
</feature>
<dbReference type="GO" id="GO:0004413">
    <property type="term" value="F:homoserine kinase activity"/>
    <property type="evidence" value="ECO:0007669"/>
    <property type="project" value="UniProtKB-UniRule"/>
</dbReference>
<dbReference type="InterPro" id="IPR006203">
    <property type="entry name" value="GHMP_knse_ATP-bd_CS"/>
</dbReference>
<comment type="pathway">
    <text evidence="1 13">Amino-acid biosynthesis; L-threonine biosynthesis; L-threonine from L-aspartate: step 4/5.</text>
</comment>
<reference evidence="16 17" key="1">
    <citation type="submission" date="2017-08" db="EMBL/GenBank/DDBJ databases">
        <title>Virgibacillus indicus sp. nov. and Virgibacillus profoundi sp. nov, two moderately halophilic bacteria isolated from marine sediment by using the Microfluidic Streak Plate.</title>
        <authorList>
            <person name="Xu B."/>
            <person name="Hu B."/>
            <person name="Wang J."/>
            <person name="Zhu Y."/>
            <person name="Huang L."/>
            <person name="Du W."/>
            <person name="Huang Y."/>
        </authorList>
    </citation>
    <scope>NUCLEOTIDE SEQUENCE [LARGE SCALE GENOMIC DNA]</scope>
    <source>
        <strain evidence="16 17">IO3-P2-C2</strain>
    </source>
</reference>
<dbReference type="GO" id="GO:0009088">
    <property type="term" value="P:threonine biosynthetic process"/>
    <property type="evidence" value="ECO:0007669"/>
    <property type="project" value="UniProtKB-UniRule"/>
</dbReference>
<dbReference type="PANTHER" id="PTHR20861:SF1">
    <property type="entry name" value="HOMOSERINE KINASE"/>
    <property type="match status" value="1"/>
</dbReference>
<dbReference type="PIRSF" id="PIRSF000676">
    <property type="entry name" value="Homoser_kin"/>
    <property type="match status" value="1"/>
</dbReference>
<dbReference type="Gene3D" id="3.30.70.890">
    <property type="entry name" value="GHMP kinase, C-terminal domain"/>
    <property type="match status" value="1"/>
</dbReference>
<name>A0A265N5U5_9BACI</name>
<dbReference type="UniPathway" id="UPA00050">
    <property type="reaction ID" value="UER00064"/>
</dbReference>
<dbReference type="HAMAP" id="MF_00384">
    <property type="entry name" value="Homoser_kinase"/>
    <property type="match status" value="1"/>
</dbReference>
<evidence type="ECO:0000313" key="17">
    <source>
        <dbReference type="Proteomes" id="UP000216498"/>
    </source>
</evidence>
<feature type="binding site" evidence="13">
    <location>
        <begin position="87"/>
        <end position="97"/>
    </location>
    <ligand>
        <name>ATP</name>
        <dbReference type="ChEBI" id="CHEBI:30616"/>
    </ligand>
</feature>
<dbReference type="Pfam" id="PF08544">
    <property type="entry name" value="GHMP_kinases_C"/>
    <property type="match status" value="1"/>
</dbReference>
<dbReference type="PROSITE" id="PS00627">
    <property type="entry name" value="GHMP_KINASES_ATP"/>
    <property type="match status" value="1"/>
</dbReference>
<keyword evidence="13" id="KW-0963">Cytoplasm</keyword>
<gene>
    <name evidence="13" type="primary">thrB</name>
    <name evidence="16" type="ORF">CIL03_16355</name>
</gene>
<evidence type="ECO:0000313" key="16">
    <source>
        <dbReference type="EMBL" id="OZU87392.1"/>
    </source>
</evidence>
<evidence type="ECO:0000256" key="13">
    <source>
        <dbReference type="HAMAP-Rule" id="MF_00384"/>
    </source>
</evidence>
<dbReference type="InterPro" id="IPR006204">
    <property type="entry name" value="GHMP_kinase_N_dom"/>
</dbReference>